<name>A0A8J2V3Y9_9PROT</name>
<dbReference type="AlphaFoldDB" id="A0A8J2V3Y9"/>
<gene>
    <name evidence="1" type="ORF">GCM10011342_01480</name>
</gene>
<proteinExistence type="predicted"/>
<comment type="caution">
    <text evidence="1">The sequence shown here is derived from an EMBL/GenBank/DDBJ whole genome shotgun (WGS) entry which is preliminary data.</text>
</comment>
<accession>A0A8J2V3Y9</accession>
<dbReference type="Proteomes" id="UP000613582">
    <property type="component" value="Unassembled WGS sequence"/>
</dbReference>
<reference evidence="1" key="1">
    <citation type="journal article" date="2014" name="Int. J. Syst. Evol. Microbiol.">
        <title>Complete genome sequence of Corynebacterium casei LMG S-19264T (=DSM 44701T), isolated from a smear-ripened cheese.</title>
        <authorList>
            <consortium name="US DOE Joint Genome Institute (JGI-PGF)"/>
            <person name="Walter F."/>
            <person name="Albersmeier A."/>
            <person name="Kalinowski J."/>
            <person name="Ruckert C."/>
        </authorList>
    </citation>
    <scope>NUCLEOTIDE SEQUENCE</scope>
    <source>
        <strain evidence="1">CGMCC 1.12921</strain>
    </source>
</reference>
<evidence type="ECO:0000313" key="1">
    <source>
        <dbReference type="EMBL" id="GGC96372.1"/>
    </source>
</evidence>
<keyword evidence="2" id="KW-1185">Reference proteome</keyword>
<protein>
    <submittedName>
        <fullName evidence="1">Uncharacterized protein</fullName>
    </submittedName>
</protein>
<organism evidence="1 2">
    <name type="scientific">Aquisalinus flavus</name>
    <dbReference type="NCBI Taxonomy" id="1526572"/>
    <lineage>
        <taxon>Bacteria</taxon>
        <taxon>Pseudomonadati</taxon>
        <taxon>Pseudomonadota</taxon>
        <taxon>Alphaproteobacteria</taxon>
        <taxon>Parvularculales</taxon>
        <taxon>Parvularculaceae</taxon>
        <taxon>Aquisalinus</taxon>
    </lineage>
</organism>
<dbReference type="EMBL" id="BMGH01000001">
    <property type="protein sequence ID" value="GGC96372.1"/>
    <property type="molecule type" value="Genomic_DNA"/>
</dbReference>
<reference evidence="1" key="2">
    <citation type="submission" date="2020-09" db="EMBL/GenBank/DDBJ databases">
        <authorList>
            <person name="Sun Q."/>
            <person name="Zhou Y."/>
        </authorList>
    </citation>
    <scope>NUCLEOTIDE SEQUENCE</scope>
    <source>
        <strain evidence="1">CGMCC 1.12921</strain>
    </source>
</reference>
<sequence length="292" mass="33372">MVAGLSACAIDPYRPLYEFLQPVDDESVTSKRLDALGYRPHVIGRSITYATLRRRNDDASDDFKTITAVDKDIACARRHGSPIFVSEEYQGDVTQACSLTSEQLERLEAYIPLKFDDFPIILVPANYRSYIYQWPRVTVSDSGLLLRVYEDGNADPMAWTTFFHERHHAQAYLDYPSVMFSPRQRIFLGEIEGNIVGDCAAEFYDLDTARNSTDIFIDPPRADEIRQIASVQTKLSTFLFERRGRGVPQEIRRLDWYRQNSPNMTGAWLAEYLSKQNGGACDLLEKLTTARE</sequence>
<evidence type="ECO:0000313" key="2">
    <source>
        <dbReference type="Proteomes" id="UP000613582"/>
    </source>
</evidence>